<accession>A0A4Z2IFL6</accession>
<dbReference type="EMBL" id="SRLO01000092">
    <property type="protein sequence ID" value="TNN76571.1"/>
    <property type="molecule type" value="Genomic_DNA"/>
</dbReference>
<feature type="compositionally biased region" description="Basic and acidic residues" evidence="1">
    <location>
        <begin position="139"/>
        <end position="149"/>
    </location>
</feature>
<dbReference type="AlphaFoldDB" id="A0A4Z2IFL6"/>
<dbReference type="Proteomes" id="UP000314294">
    <property type="component" value="Unassembled WGS sequence"/>
</dbReference>
<keyword evidence="3" id="KW-1185">Reference proteome</keyword>
<proteinExistence type="predicted"/>
<name>A0A4Z2IFL6_9TELE</name>
<comment type="caution">
    <text evidence="2">The sequence shown here is derived from an EMBL/GenBank/DDBJ whole genome shotgun (WGS) entry which is preliminary data.</text>
</comment>
<feature type="region of interest" description="Disordered" evidence="1">
    <location>
        <begin position="106"/>
        <end position="125"/>
    </location>
</feature>
<feature type="region of interest" description="Disordered" evidence="1">
    <location>
        <begin position="138"/>
        <end position="159"/>
    </location>
</feature>
<evidence type="ECO:0000313" key="3">
    <source>
        <dbReference type="Proteomes" id="UP000314294"/>
    </source>
</evidence>
<evidence type="ECO:0000256" key="1">
    <source>
        <dbReference type="SAM" id="MobiDB-lite"/>
    </source>
</evidence>
<evidence type="ECO:0000313" key="2">
    <source>
        <dbReference type="EMBL" id="TNN76571.1"/>
    </source>
</evidence>
<gene>
    <name evidence="2" type="ORF">EYF80_013221</name>
</gene>
<sequence>MSEGTVSDYTVRPIVLDSSVLTPSPPPLSPSVPEAPSLILPSVRFQTKAVRLFSNREHKASQPQRPPFTPPVQPYSKGTGQDPWKRGAGFCFRGTAANFDAKFLPSKKARPRRSTSESTLGSLTSGGSLPLRLNLIWKGGREGGRDGEQRGGGNQVNTDRSVSTVAVVCQLQGQLSPY</sequence>
<feature type="compositionally biased region" description="Pro residues" evidence="1">
    <location>
        <begin position="64"/>
        <end position="73"/>
    </location>
</feature>
<feature type="compositionally biased region" description="Low complexity" evidence="1">
    <location>
        <begin position="116"/>
        <end position="125"/>
    </location>
</feature>
<feature type="region of interest" description="Disordered" evidence="1">
    <location>
        <begin position="55"/>
        <end position="80"/>
    </location>
</feature>
<reference evidence="2 3" key="1">
    <citation type="submission" date="2019-03" db="EMBL/GenBank/DDBJ databases">
        <title>First draft genome of Liparis tanakae, snailfish: a comprehensive survey of snailfish specific genes.</title>
        <authorList>
            <person name="Kim W."/>
            <person name="Song I."/>
            <person name="Jeong J.-H."/>
            <person name="Kim D."/>
            <person name="Kim S."/>
            <person name="Ryu S."/>
            <person name="Song J.Y."/>
            <person name="Lee S.K."/>
        </authorList>
    </citation>
    <scope>NUCLEOTIDE SEQUENCE [LARGE SCALE GENOMIC DNA]</scope>
    <source>
        <tissue evidence="2">Muscle</tissue>
    </source>
</reference>
<protein>
    <submittedName>
        <fullName evidence="2">Uncharacterized protein</fullName>
    </submittedName>
</protein>
<organism evidence="2 3">
    <name type="scientific">Liparis tanakae</name>
    <name type="common">Tanaka's snailfish</name>
    <dbReference type="NCBI Taxonomy" id="230148"/>
    <lineage>
        <taxon>Eukaryota</taxon>
        <taxon>Metazoa</taxon>
        <taxon>Chordata</taxon>
        <taxon>Craniata</taxon>
        <taxon>Vertebrata</taxon>
        <taxon>Euteleostomi</taxon>
        <taxon>Actinopterygii</taxon>
        <taxon>Neopterygii</taxon>
        <taxon>Teleostei</taxon>
        <taxon>Neoteleostei</taxon>
        <taxon>Acanthomorphata</taxon>
        <taxon>Eupercaria</taxon>
        <taxon>Perciformes</taxon>
        <taxon>Cottioidei</taxon>
        <taxon>Cottales</taxon>
        <taxon>Liparidae</taxon>
        <taxon>Liparis</taxon>
    </lineage>
</organism>